<dbReference type="InterPro" id="IPR006944">
    <property type="entry name" value="Phage/GTA_portal"/>
</dbReference>
<dbReference type="AlphaFoldDB" id="A0A0F9QBH1"/>
<dbReference type="EMBL" id="LAZR01005119">
    <property type="protein sequence ID" value="KKN02703.1"/>
    <property type="molecule type" value="Genomic_DNA"/>
</dbReference>
<protein>
    <recommendedName>
        <fullName evidence="3">Phage portal protein</fullName>
    </recommendedName>
</protein>
<proteinExistence type="predicted"/>
<reference evidence="2" key="1">
    <citation type="journal article" date="2015" name="Nature">
        <title>Complex archaea that bridge the gap between prokaryotes and eukaryotes.</title>
        <authorList>
            <person name="Spang A."/>
            <person name="Saw J.H."/>
            <person name="Jorgensen S.L."/>
            <person name="Zaremba-Niedzwiedzka K."/>
            <person name="Martijn J."/>
            <person name="Lind A.E."/>
            <person name="van Eijk R."/>
            <person name="Schleper C."/>
            <person name="Guy L."/>
            <person name="Ettema T.J."/>
        </authorList>
    </citation>
    <scope>NUCLEOTIDE SEQUENCE</scope>
</reference>
<name>A0A0F9QBH1_9ZZZZ</name>
<sequence>MSIFDRIPWGRKSKAERATLKDEFGWLITALTYGPNPSGETVNERTAMGIAAYFAALRNISEDVAKLPRKVYRVKANGSRIEDRRHRVRELIVNPNPHMTGFTFWQTVLANALGYQAGYAEIVRDKLTGSDALQLWPLDSTKITPVISADERTLVYEWRDNGRVVIVPSEDMLVVHGLSLDGYTGFALARVASTTLGAIQAGNTFRASFFGNSLSPSGFFELPPTMSSEAVKGFMESMKQELQGPKKAHGAHVLPDGVKWSQGSIDPEKSQLLESSGFGIEEVARLFRMPPSKLQHMVNSSVRANIEQENTSYFVDTLSPWAIRIEEEINRKLFSAKERGTYFVEHVFNALMLADATARHDALAKGFGVGLYTINDMLKIENRAPVGPDGDVRFVPHNLKTLDEALSPPEEPEPPQEPEPVEPEPPEPEPEPEPKAVDTTPEPLSMDDPVIKAVLRLFRHDFRRFGNTEEEKAMRAMSNRKLSEWAKNFYPTHARYIEQTLGTRYGVLLGVMREEDGGPEGLAQRMAKEYVRESRERIMAGTRNENIDTLDRFSTIMAVRAVNMVLSSQEAA</sequence>
<evidence type="ECO:0000313" key="2">
    <source>
        <dbReference type="EMBL" id="KKN02703.1"/>
    </source>
</evidence>
<comment type="caution">
    <text evidence="2">The sequence shown here is derived from an EMBL/GenBank/DDBJ whole genome shotgun (WGS) entry which is preliminary data.</text>
</comment>
<dbReference type="InterPro" id="IPR006427">
    <property type="entry name" value="Portal_HK97"/>
</dbReference>
<organism evidence="2">
    <name type="scientific">marine sediment metagenome</name>
    <dbReference type="NCBI Taxonomy" id="412755"/>
    <lineage>
        <taxon>unclassified sequences</taxon>
        <taxon>metagenomes</taxon>
        <taxon>ecological metagenomes</taxon>
    </lineage>
</organism>
<evidence type="ECO:0000256" key="1">
    <source>
        <dbReference type="SAM" id="MobiDB-lite"/>
    </source>
</evidence>
<accession>A0A0F9QBH1</accession>
<feature type="compositionally biased region" description="Acidic residues" evidence="1">
    <location>
        <begin position="410"/>
        <end position="431"/>
    </location>
</feature>
<dbReference type="Pfam" id="PF04860">
    <property type="entry name" value="Phage_portal"/>
    <property type="match status" value="1"/>
</dbReference>
<gene>
    <name evidence="2" type="ORF">LCGC14_1115030</name>
</gene>
<dbReference type="NCBIfam" id="TIGR01537">
    <property type="entry name" value="portal_HK97"/>
    <property type="match status" value="1"/>
</dbReference>
<feature type="region of interest" description="Disordered" evidence="1">
    <location>
        <begin position="404"/>
        <end position="446"/>
    </location>
</feature>
<evidence type="ECO:0008006" key="3">
    <source>
        <dbReference type="Google" id="ProtNLM"/>
    </source>
</evidence>